<dbReference type="AlphaFoldDB" id="A0AAW2KNW9"/>
<protein>
    <submittedName>
        <fullName evidence="1">Uncharacterized protein</fullName>
    </submittedName>
</protein>
<dbReference type="PANTHER" id="PTHR48475">
    <property type="entry name" value="RIBONUCLEASE H"/>
    <property type="match status" value="1"/>
</dbReference>
<dbReference type="Gene3D" id="3.10.10.10">
    <property type="entry name" value="HIV Type 1 Reverse Transcriptase, subunit A, domain 1"/>
    <property type="match status" value="1"/>
</dbReference>
<comment type="caution">
    <text evidence="1">The sequence shown here is derived from an EMBL/GenBank/DDBJ whole genome shotgun (WGS) entry which is preliminary data.</text>
</comment>
<dbReference type="InterPro" id="IPR043502">
    <property type="entry name" value="DNA/RNA_pol_sf"/>
</dbReference>
<dbReference type="EMBL" id="JACGWK010000082">
    <property type="protein sequence ID" value="KAL0307646.1"/>
    <property type="molecule type" value="Genomic_DNA"/>
</dbReference>
<reference evidence="1" key="2">
    <citation type="journal article" date="2024" name="Plant">
        <title>Genomic evolution and insights into agronomic trait innovations of Sesamum species.</title>
        <authorList>
            <person name="Miao H."/>
            <person name="Wang L."/>
            <person name="Qu L."/>
            <person name="Liu H."/>
            <person name="Sun Y."/>
            <person name="Le M."/>
            <person name="Wang Q."/>
            <person name="Wei S."/>
            <person name="Zheng Y."/>
            <person name="Lin W."/>
            <person name="Duan Y."/>
            <person name="Cao H."/>
            <person name="Xiong S."/>
            <person name="Wang X."/>
            <person name="Wei L."/>
            <person name="Li C."/>
            <person name="Ma Q."/>
            <person name="Ju M."/>
            <person name="Zhao R."/>
            <person name="Li G."/>
            <person name="Mu C."/>
            <person name="Tian Q."/>
            <person name="Mei H."/>
            <person name="Zhang T."/>
            <person name="Gao T."/>
            <person name="Zhang H."/>
        </authorList>
    </citation>
    <scope>NUCLEOTIDE SEQUENCE</scope>
    <source>
        <strain evidence="1">G01</strain>
    </source>
</reference>
<gene>
    <name evidence="1" type="ORF">Sangu_3017800</name>
</gene>
<dbReference type="PANTHER" id="PTHR48475:SF2">
    <property type="entry name" value="RIBONUCLEASE H"/>
    <property type="match status" value="1"/>
</dbReference>
<evidence type="ECO:0000313" key="1">
    <source>
        <dbReference type="EMBL" id="KAL0307646.1"/>
    </source>
</evidence>
<proteinExistence type="predicted"/>
<reference evidence="1" key="1">
    <citation type="submission" date="2020-06" db="EMBL/GenBank/DDBJ databases">
        <authorList>
            <person name="Li T."/>
            <person name="Hu X."/>
            <person name="Zhang T."/>
            <person name="Song X."/>
            <person name="Zhang H."/>
            <person name="Dai N."/>
            <person name="Sheng W."/>
            <person name="Hou X."/>
            <person name="Wei L."/>
        </authorList>
    </citation>
    <scope>NUCLEOTIDE SEQUENCE</scope>
    <source>
        <strain evidence="1">G01</strain>
        <tissue evidence="1">Leaf</tissue>
    </source>
</reference>
<organism evidence="1">
    <name type="scientific">Sesamum angustifolium</name>
    <dbReference type="NCBI Taxonomy" id="2727405"/>
    <lineage>
        <taxon>Eukaryota</taxon>
        <taxon>Viridiplantae</taxon>
        <taxon>Streptophyta</taxon>
        <taxon>Embryophyta</taxon>
        <taxon>Tracheophyta</taxon>
        <taxon>Spermatophyta</taxon>
        <taxon>Magnoliopsida</taxon>
        <taxon>eudicotyledons</taxon>
        <taxon>Gunneridae</taxon>
        <taxon>Pentapetalae</taxon>
        <taxon>asterids</taxon>
        <taxon>lamiids</taxon>
        <taxon>Lamiales</taxon>
        <taxon>Pedaliaceae</taxon>
        <taxon>Sesamum</taxon>
    </lineage>
</organism>
<dbReference type="SUPFAM" id="SSF56672">
    <property type="entry name" value="DNA/RNA polymerases"/>
    <property type="match status" value="1"/>
</dbReference>
<name>A0AAW2KNW9_9LAMI</name>
<sequence>MAEEDRDKTSFVTANGVYCYMPFISLKDAGATYQRLVNKMFKDLIESMMKMYVDYANEKQEGGRTPEAFRERICDHANIWNEAESYEVIAKLDVSGRMVKWAVELGEFDIEFQRRTAIKAQVFADFVVEIVSEQQQENQSWFLHVDGSSNVSKGELGYIYKVWEASRSKLR</sequence>
<dbReference type="InterPro" id="IPR043128">
    <property type="entry name" value="Rev_trsase/Diguanyl_cyclase"/>
</dbReference>
<dbReference type="Gene3D" id="3.30.70.270">
    <property type="match status" value="1"/>
</dbReference>
<accession>A0AAW2KNW9</accession>